<keyword evidence="3 6" id="KW-0762">Sugar transport</keyword>
<feature type="signal peptide" evidence="6">
    <location>
        <begin position="1"/>
        <end position="21"/>
    </location>
</feature>
<dbReference type="InterPro" id="IPR006061">
    <property type="entry name" value="SBP_1_CS"/>
</dbReference>
<sequence length="408" mass="44859">MKRKCVVCLLIGALAMTNVLAGCGKDSETAERKETDKGGDSAVIWTNLENEAETLQEYAKKWEEETGNKVEVVHETADIQQFAQAIKSEDGPDGIYGIANDQLAQYIDAGMVQEVPEEIYQDSDYTPAAVQACYADGKRYGVPIAVETNALFYNTEKMKEAPATWEELLEVAKDNGGIQFEASSIYYDLGFLRAYDSYIFNYKDGNYDVADIGLGNEGAVEAYTFLQKLATEYKFVTSDITSDTAKSNFQNGNTAFYIGGPWDIEGLNSAGTPFAVAPMPKLNGKDFVTPVGTQVGFVSAKSDSQDIVWEFYQYLLENSEEDMYKAGGRIPAQLAAQESIEKDAATESFITQISYGEPMPTASEMGQVWTPFSDNMKLMFNGEVTPKEAGNYIETQVAEGIEMMNSGK</sequence>
<dbReference type="PRINTS" id="PR00181">
    <property type="entry name" value="MALTOSEBP"/>
</dbReference>
<proteinExistence type="inferred from homology"/>
<dbReference type="Pfam" id="PF13416">
    <property type="entry name" value="SBP_bac_8"/>
    <property type="match status" value="1"/>
</dbReference>
<evidence type="ECO:0000256" key="3">
    <source>
        <dbReference type="ARBA" id="ARBA00022597"/>
    </source>
</evidence>
<dbReference type="InterPro" id="IPR006059">
    <property type="entry name" value="SBP"/>
</dbReference>
<evidence type="ECO:0000256" key="4">
    <source>
        <dbReference type="ARBA" id="ARBA00022729"/>
    </source>
</evidence>
<dbReference type="EMBL" id="JAAITA010000041">
    <property type="protein sequence ID" value="NSJ87485.1"/>
    <property type="molecule type" value="Genomic_DNA"/>
</dbReference>
<evidence type="ECO:0000313" key="8">
    <source>
        <dbReference type="Proteomes" id="UP000822142"/>
    </source>
</evidence>
<keyword evidence="4 6" id="KW-0732">Signal</keyword>
<comment type="subcellular location">
    <subcellularLocation>
        <location evidence="6">Cell membrane</location>
        <topology evidence="6">Lipid-anchor</topology>
    </subcellularLocation>
</comment>
<dbReference type="PANTHER" id="PTHR30061:SF50">
    <property type="entry name" value="MALTOSE_MALTODEXTRIN-BINDING PERIPLASMIC PROTEIN"/>
    <property type="match status" value="1"/>
</dbReference>
<dbReference type="RefSeq" id="WP_173750301.1">
    <property type="nucleotide sequence ID" value="NZ_JAAITA010000041.1"/>
</dbReference>
<evidence type="ECO:0000256" key="1">
    <source>
        <dbReference type="ARBA" id="ARBA00008520"/>
    </source>
</evidence>
<dbReference type="PROSITE" id="PS01037">
    <property type="entry name" value="SBP_BACTERIAL_1"/>
    <property type="match status" value="1"/>
</dbReference>
<keyword evidence="8" id="KW-1185">Reference proteome</keyword>
<accession>A0ABX2IG50</accession>
<comment type="caution">
    <text evidence="7">The sequence shown here is derived from an EMBL/GenBank/DDBJ whole genome shotgun (WGS) entry which is preliminary data.</text>
</comment>
<keyword evidence="6" id="KW-0449">Lipoprotein</keyword>
<evidence type="ECO:0000256" key="5">
    <source>
        <dbReference type="ARBA" id="ARBA00030303"/>
    </source>
</evidence>
<dbReference type="Proteomes" id="UP000822142">
    <property type="component" value="Unassembled WGS sequence"/>
</dbReference>
<dbReference type="PANTHER" id="PTHR30061">
    <property type="entry name" value="MALTOSE-BINDING PERIPLASMIC PROTEIN"/>
    <property type="match status" value="1"/>
</dbReference>
<feature type="chain" id="PRO_5044965405" description="Maltodextrin-binding protein" evidence="6">
    <location>
        <begin position="22"/>
        <end position="408"/>
    </location>
</feature>
<keyword evidence="6" id="KW-0472">Membrane</keyword>
<comment type="similarity">
    <text evidence="1 6">Belongs to the bacterial solute-binding protein 1 family.</text>
</comment>
<organism evidence="7 8">
    <name type="scientific">Blautia hansenii</name>
    <name type="common">Ruminococcus hansenii</name>
    <dbReference type="NCBI Taxonomy" id="1322"/>
    <lineage>
        <taxon>Bacteria</taxon>
        <taxon>Bacillati</taxon>
        <taxon>Bacillota</taxon>
        <taxon>Clostridia</taxon>
        <taxon>Lachnospirales</taxon>
        <taxon>Lachnospiraceae</taxon>
        <taxon>Blautia</taxon>
    </lineage>
</organism>
<protein>
    <recommendedName>
        <fullName evidence="5 6">Maltodextrin-binding protein</fullName>
    </recommendedName>
</protein>
<evidence type="ECO:0000256" key="6">
    <source>
        <dbReference type="RuleBase" id="RU365005"/>
    </source>
</evidence>
<reference evidence="7 8" key="1">
    <citation type="journal article" date="2020" name="Cell Host Microbe">
        <title>Functional and Genomic Variation between Human-Derived Isolates of Lachnospiraceae Reveals Inter- and Intra-Species Diversity.</title>
        <authorList>
            <person name="Sorbara M.T."/>
            <person name="Littmann E.R."/>
            <person name="Fontana E."/>
            <person name="Moody T.U."/>
            <person name="Kohout C.E."/>
            <person name="Gjonbalaj M."/>
            <person name="Eaton V."/>
            <person name="Seok R."/>
            <person name="Leiner I.M."/>
            <person name="Pamer E.G."/>
        </authorList>
    </citation>
    <scope>NUCLEOTIDE SEQUENCE [LARGE SCALE GENOMIC DNA]</scope>
    <source>
        <strain evidence="7 8">MSK.15.26</strain>
    </source>
</reference>
<keyword evidence="6" id="KW-1003">Cell membrane</keyword>
<evidence type="ECO:0000313" key="7">
    <source>
        <dbReference type="EMBL" id="NSJ87485.1"/>
    </source>
</evidence>
<dbReference type="Gene3D" id="3.40.190.10">
    <property type="entry name" value="Periplasmic binding protein-like II"/>
    <property type="match status" value="2"/>
</dbReference>
<keyword evidence="2 6" id="KW-0813">Transport</keyword>
<dbReference type="InterPro" id="IPR006060">
    <property type="entry name" value="Maltose/Cyclodextrin-bd"/>
</dbReference>
<name>A0ABX2IG50_BLAHA</name>
<dbReference type="PROSITE" id="PS51257">
    <property type="entry name" value="PROKAR_LIPOPROTEIN"/>
    <property type="match status" value="1"/>
</dbReference>
<evidence type="ECO:0000256" key="2">
    <source>
        <dbReference type="ARBA" id="ARBA00022448"/>
    </source>
</evidence>
<gene>
    <name evidence="7" type="ORF">G5A70_15210</name>
</gene>
<dbReference type="SUPFAM" id="SSF53850">
    <property type="entry name" value="Periplasmic binding protein-like II"/>
    <property type="match status" value="1"/>
</dbReference>